<dbReference type="Pfam" id="PF00005">
    <property type="entry name" value="ABC_tran"/>
    <property type="match status" value="1"/>
</dbReference>
<organism evidence="7 8">
    <name type="scientific">Dactylosporangium maewongense</name>
    <dbReference type="NCBI Taxonomy" id="634393"/>
    <lineage>
        <taxon>Bacteria</taxon>
        <taxon>Bacillati</taxon>
        <taxon>Actinomycetota</taxon>
        <taxon>Actinomycetes</taxon>
        <taxon>Micromonosporales</taxon>
        <taxon>Micromonosporaceae</taxon>
        <taxon>Dactylosporangium</taxon>
    </lineage>
</organism>
<dbReference type="SMART" id="SM00382">
    <property type="entry name" value="AAA"/>
    <property type="match status" value="1"/>
</dbReference>
<keyword evidence="3" id="KW-0547">Nucleotide-binding</keyword>
<accession>A0ABN2DHH2</accession>
<dbReference type="Gene3D" id="3.40.50.300">
    <property type="entry name" value="P-loop containing nucleotide triphosphate hydrolases"/>
    <property type="match status" value="1"/>
</dbReference>
<dbReference type="InterPro" id="IPR027417">
    <property type="entry name" value="P-loop_NTPase"/>
</dbReference>
<dbReference type="Proteomes" id="UP001501470">
    <property type="component" value="Unassembled WGS sequence"/>
</dbReference>
<dbReference type="RefSeq" id="WP_344515855.1">
    <property type="nucleotide sequence ID" value="NZ_BAAAQD010000067.1"/>
</dbReference>
<evidence type="ECO:0000313" key="7">
    <source>
        <dbReference type="EMBL" id="GAA1577672.1"/>
    </source>
</evidence>
<dbReference type="InterPro" id="IPR003593">
    <property type="entry name" value="AAA+_ATPase"/>
</dbReference>
<evidence type="ECO:0000256" key="5">
    <source>
        <dbReference type="ARBA" id="ARBA00022970"/>
    </source>
</evidence>
<dbReference type="PANTHER" id="PTHR43820:SF4">
    <property type="entry name" value="HIGH-AFFINITY BRANCHED-CHAIN AMINO ACID TRANSPORT ATP-BINDING PROTEIN LIVF"/>
    <property type="match status" value="1"/>
</dbReference>
<evidence type="ECO:0000313" key="8">
    <source>
        <dbReference type="Proteomes" id="UP001501470"/>
    </source>
</evidence>
<keyword evidence="4 7" id="KW-0067">ATP-binding</keyword>
<comment type="similarity">
    <text evidence="1">Belongs to the ABC transporter superfamily.</text>
</comment>
<evidence type="ECO:0000256" key="4">
    <source>
        <dbReference type="ARBA" id="ARBA00022840"/>
    </source>
</evidence>
<protein>
    <submittedName>
        <fullName evidence="7">ABC transporter ATP-binding protein</fullName>
    </submittedName>
</protein>
<evidence type="ECO:0000259" key="6">
    <source>
        <dbReference type="PROSITE" id="PS50893"/>
    </source>
</evidence>
<keyword evidence="8" id="KW-1185">Reference proteome</keyword>
<evidence type="ECO:0000256" key="2">
    <source>
        <dbReference type="ARBA" id="ARBA00022448"/>
    </source>
</evidence>
<dbReference type="PANTHER" id="PTHR43820">
    <property type="entry name" value="HIGH-AFFINITY BRANCHED-CHAIN AMINO ACID TRANSPORT ATP-BINDING PROTEIN LIVF"/>
    <property type="match status" value="1"/>
</dbReference>
<dbReference type="InterPro" id="IPR003439">
    <property type="entry name" value="ABC_transporter-like_ATP-bd"/>
</dbReference>
<feature type="domain" description="ABC transporter" evidence="6">
    <location>
        <begin position="2"/>
        <end position="240"/>
    </location>
</feature>
<keyword evidence="5" id="KW-0029">Amino-acid transport</keyword>
<name>A0ABN2DHH2_9ACTN</name>
<sequence>MLTVRNIRVAYGGTVLGLRDVSLDVPAGAIVAVLGSNGAGKTTLLRAISGVLGEHRGRVEHGEITFDGESLLSRSPAEIVAAGVVQAPEGRRIFSGLTVTENLRIGAFGKRDRSATAHARRLVYELFPILHDRGDQRAALLSGGQQQMLAIGRALMASPRLLLLDEPSLGLAPALIAQIGHIIADINERGTTVMLVEQNAAMALGVASQALVLTTGEVSLSGPAAALAANEDVRDLYLGGDIQAAVGLELAESGPRPRLTRWTR</sequence>
<evidence type="ECO:0000256" key="1">
    <source>
        <dbReference type="ARBA" id="ARBA00005417"/>
    </source>
</evidence>
<comment type="caution">
    <text evidence="7">The sequence shown here is derived from an EMBL/GenBank/DDBJ whole genome shotgun (WGS) entry which is preliminary data.</text>
</comment>
<evidence type="ECO:0000256" key="3">
    <source>
        <dbReference type="ARBA" id="ARBA00022741"/>
    </source>
</evidence>
<dbReference type="GO" id="GO:0005524">
    <property type="term" value="F:ATP binding"/>
    <property type="evidence" value="ECO:0007669"/>
    <property type="project" value="UniProtKB-KW"/>
</dbReference>
<reference evidence="7 8" key="1">
    <citation type="journal article" date="2019" name="Int. J. Syst. Evol. Microbiol.">
        <title>The Global Catalogue of Microorganisms (GCM) 10K type strain sequencing project: providing services to taxonomists for standard genome sequencing and annotation.</title>
        <authorList>
            <consortium name="The Broad Institute Genomics Platform"/>
            <consortium name="The Broad Institute Genome Sequencing Center for Infectious Disease"/>
            <person name="Wu L."/>
            <person name="Ma J."/>
        </authorList>
    </citation>
    <scope>NUCLEOTIDE SEQUENCE [LARGE SCALE GENOMIC DNA]</scope>
    <source>
        <strain evidence="7 8">JCM 15933</strain>
    </source>
</reference>
<keyword evidence="2" id="KW-0813">Transport</keyword>
<dbReference type="InterPro" id="IPR017871">
    <property type="entry name" value="ABC_transporter-like_CS"/>
</dbReference>
<dbReference type="CDD" id="cd03224">
    <property type="entry name" value="ABC_TM1139_LivF_branched"/>
    <property type="match status" value="1"/>
</dbReference>
<dbReference type="InterPro" id="IPR052156">
    <property type="entry name" value="BCAA_Transport_ATP-bd_LivF"/>
</dbReference>
<dbReference type="EMBL" id="BAAAQD010000067">
    <property type="protein sequence ID" value="GAA1577672.1"/>
    <property type="molecule type" value="Genomic_DNA"/>
</dbReference>
<dbReference type="SUPFAM" id="SSF52540">
    <property type="entry name" value="P-loop containing nucleoside triphosphate hydrolases"/>
    <property type="match status" value="1"/>
</dbReference>
<dbReference type="PROSITE" id="PS00211">
    <property type="entry name" value="ABC_TRANSPORTER_1"/>
    <property type="match status" value="1"/>
</dbReference>
<gene>
    <name evidence="7" type="ORF">GCM10009827_119330</name>
</gene>
<dbReference type="PROSITE" id="PS50893">
    <property type="entry name" value="ABC_TRANSPORTER_2"/>
    <property type="match status" value="1"/>
</dbReference>
<proteinExistence type="inferred from homology"/>